<dbReference type="RefSeq" id="WP_106171030.1">
    <property type="nucleotide sequence ID" value="NZ_JAVKZF010000005.1"/>
</dbReference>
<reference evidence="2 3" key="1">
    <citation type="journal article" date="2019" name="Genome Biol. Evol.">
        <title>Day and night: Metabolic profiles and evolutionary relationships of six axenic non-marine cyanobacteria.</title>
        <authorList>
            <person name="Will S.E."/>
            <person name="Henke P."/>
            <person name="Boedeker C."/>
            <person name="Huang S."/>
            <person name="Brinkmann H."/>
            <person name="Rohde M."/>
            <person name="Jarek M."/>
            <person name="Friedl T."/>
            <person name="Seufert S."/>
            <person name="Schumacher M."/>
            <person name="Overmann J."/>
            <person name="Neumann-Schaal M."/>
            <person name="Petersen J."/>
        </authorList>
    </citation>
    <scope>NUCLEOTIDE SEQUENCE [LARGE SCALE GENOMIC DNA]</scope>
    <source>
        <strain evidence="2 3">SAG 39.79</strain>
    </source>
</reference>
<name>A0AB37URV2_9CYAN</name>
<gene>
    <name evidence="2" type="ORF">DSM107010_06320</name>
</gene>
<protein>
    <recommendedName>
        <fullName evidence="4">DUF2808 domain-containing protein</fullName>
    </recommendedName>
</protein>
<evidence type="ECO:0008006" key="4">
    <source>
        <dbReference type="Google" id="ProtNLM"/>
    </source>
</evidence>
<organism evidence="2 3">
    <name type="scientific">Chroococcidiopsis cubana SAG 39.79</name>
    <dbReference type="NCBI Taxonomy" id="388085"/>
    <lineage>
        <taxon>Bacteria</taxon>
        <taxon>Bacillati</taxon>
        <taxon>Cyanobacteriota</taxon>
        <taxon>Cyanophyceae</taxon>
        <taxon>Chroococcidiopsidales</taxon>
        <taxon>Chroococcidiopsidaceae</taxon>
        <taxon>Chroococcidiopsis</taxon>
    </lineage>
</organism>
<dbReference type="EMBL" id="RSCK01000003">
    <property type="protein sequence ID" value="RUT14149.1"/>
    <property type="molecule type" value="Genomic_DNA"/>
</dbReference>
<dbReference type="Proteomes" id="UP000282574">
    <property type="component" value="Unassembled WGS sequence"/>
</dbReference>
<evidence type="ECO:0000313" key="3">
    <source>
        <dbReference type="Proteomes" id="UP000282574"/>
    </source>
</evidence>
<dbReference type="AlphaFoldDB" id="A0AB37URV2"/>
<keyword evidence="3" id="KW-1185">Reference proteome</keyword>
<accession>A0AB37URV2</accession>
<keyword evidence="1" id="KW-0732">Signal</keyword>
<proteinExistence type="predicted"/>
<feature type="signal peptide" evidence="1">
    <location>
        <begin position="1"/>
        <end position="25"/>
    </location>
</feature>
<sequence length="163" mass="18133">MKKILIYIPTSLILAIAASISASYASENVNTNTNNSRVFNIEDNLQFPTTRWRIVKHAFQIHIPKNIGALSQLIIDTPSTIAVSNDINVSDRNGQKINTNVFVDDKRIIIFFLKKDISNTKISIELNKVKQPVLGSDSIYSLSAKVVGNDSEIPVGVARFRTF</sequence>
<evidence type="ECO:0000313" key="2">
    <source>
        <dbReference type="EMBL" id="RUT14149.1"/>
    </source>
</evidence>
<evidence type="ECO:0000256" key="1">
    <source>
        <dbReference type="SAM" id="SignalP"/>
    </source>
</evidence>
<comment type="caution">
    <text evidence="2">The sequence shown here is derived from an EMBL/GenBank/DDBJ whole genome shotgun (WGS) entry which is preliminary data.</text>
</comment>
<feature type="chain" id="PRO_5044241298" description="DUF2808 domain-containing protein" evidence="1">
    <location>
        <begin position="26"/>
        <end position="163"/>
    </location>
</feature>